<dbReference type="FunFam" id="3.30.70.100:FF:000005">
    <property type="entry name" value="Copper-exporting P-type ATPase A"/>
    <property type="match status" value="1"/>
</dbReference>
<evidence type="ECO:0000259" key="2">
    <source>
        <dbReference type="PROSITE" id="PS50846"/>
    </source>
</evidence>
<dbReference type="PROSITE" id="PS50846">
    <property type="entry name" value="HMA_2"/>
    <property type="match status" value="1"/>
</dbReference>
<name>A0A381YY69_9ZZZZ</name>
<dbReference type="PANTHER" id="PTHR46594">
    <property type="entry name" value="P-TYPE CATION-TRANSPORTING ATPASE"/>
    <property type="match status" value="1"/>
</dbReference>
<dbReference type="Pfam" id="PF00403">
    <property type="entry name" value="HMA"/>
    <property type="match status" value="1"/>
</dbReference>
<evidence type="ECO:0000313" key="3">
    <source>
        <dbReference type="EMBL" id="SVA81955.1"/>
    </source>
</evidence>
<dbReference type="InterPro" id="IPR006121">
    <property type="entry name" value="HMA_dom"/>
</dbReference>
<organism evidence="3">
    <name type="scientific">marine metagenome</name>
    <dbReference type="NCBI Taxonomy" id="408172"/>
    <lineage>
        <taxon>unclassified sequences</taxon>
        <taxon>metagenomes</taxon>
        <taxon>ecological metagenomes</taxon>
    </lineage>
</organism>
<dbReference type="PRINTS" id="PR00946">
    <property type="entry name" value="HGSCAVENGER"/>
</dbReference>
<feature type="domain" description="HMA" evidence="2">
    <location>
        <begin position="2"/>
        <end position="67"/>
    </location>
</feature>
<sequence>MMKKQLNVNGMSCGHCVSHVRSALEEVEGVSRADVSLEERHADVTLASEVSDEALIAAVQGAGYEAQIRHS</sequence>
<dbReference type="AlphaFoldDB" id="A0A381YY69"/>
<reference evidence="3" key="1">
    <citation type="submission" date="2018-05" db="EMBL/GenBank/DDBJ databases">
        <authorList>
            <person name="Lanie J.A."/>
            <person name="Ng W.-L."/>
            <person name="Kazmierczak K.M."/>
            <person name="Andrzejewski T.M."/>
            <person name="Davidsen T.M."/>
            <person name="Wayne K.J."/>
            <person name="Tettelin H."/>
            <person name="Glass J.I."/>
            <person name="Rusch D."/>
            <person name="Podicherti R."/>
            <person name="Tsui H.-C.T."/>
            <person name="Winkler M.E."/>
        </authorList>
    </citation>
    <scope>NUCLEOTIDE SEQUENCE</scope>
</reference>
<dbReference type="PANTHER" id="PTHR46594:SF4">
    <property type="entry name" value="P-TYPE CATION-TRANSPORTING ATPASE"/>
    <property type="match status" value="1"/>
</dbReference>
<protein>
    <recommendedName>
        <fullName evidence="2">HMA domain-containing protein</fullName>
    </recommendedName>
</protein>
<dbReference type="SUPFAM" id="SSF55008">
    <property type="entry name" value="HMA, heavy metal-associated domain"/>
    <property type="match status" value="1"/>
</dbReference>
<gene>
    <name evidence="3" type="ORF">METZ01_LOCUS134809</name>
</gene>
<dbReference type="EMBL" id="UINC01019362">
    <property type="protein sequence ID" value="SVA81955.1"/>
    <property type="molecule type" value="Genomic_DNA"/>
</dbReference>
<proteinExistence type="predicted"/>
<dbReference type="InterPro" id="IPR017969">
    <property type="entry name" value="Heavy-metal-associated_CS"/>
</dbReference>
<accession>A0A381YY69</accession>
<dbReference type="InterPro" id="IPR001802">
    <property type="entry name" value="MerP/CopZ"/>
</dbReference>
<evidence type="ECO:0000256" key="1">
    <source>
        <dbReference type="ARBA" id="ARBA00022723"/>
    </source>
</evidence>
<dbReference type="Gene3D" id="3.30.70.100">
    <property type="match status" value="1"/>
</dbReference>
<keyword evidence="1" id="KW-0479">Metal-binding</keyword>
<dbReference type="CDD" id="cd00371">
    <property type="entry name" value="HMA"/>
    <property type="match status" value="1"/>
</dbReference>
<dbReference type="GO" id="GO:0046872">
    <property type="term" value="F:metal ion binding"/>
    <property type="evidence" value="ECO:0007669"/>
    <property type="project" value="UniProtKB-KW"/>
</dbReference>
<dbReference type="InterPro" id="IPR036163">
    <property type="entry name" value="HMA_dom_sf"/>
</dbReference>
<dbReference type="PROSITE" id="PS01047">
    <property type="entry name" value="HMA_1"/>
    <property type="match status" value="1"/>
</dbReference>